<protein>
    <submittedName>
        <fullName evidence="1">Uncharacterized protein</fullName>
    </submittedName>
</protein>
<name>A0A7S3IHB3_9SPIT</name>
<gene>
    <name evidence="1" type="ORF">SINC0208_LOCUS3340</name>
</gene>
<evidence type="ECO:0000313" key="1">
    <source>
        <dbReference type="EMBL" id="CAE0322756.1"/>
    </source>
</evidence>
<organism evidence="1">
    <name type="scientific">Strombidium inclinatum</name>
    <dbReference type="NCBI Taxonomy" id="197538"/>
    <lineage>
        <taxon>Eukaryota</taxon>
        <taxon>Sar</taxon>
        <taxon>Alveolata</taxon>
        <taxon>Ciliophora</taxon>
        <taxon>Intramacronucleata</taxon>
        <taxon>Spirotrichea</taxon>
        <taxon>Oligotrichia</taxon>
        <taxon>Strombidiidae</taxon>
        <taxon>Strombidium</taxon>
    </lineage>
</organism>
<accession>A0A7S3IHB3</accession>
<sequence length="347" mass="37319">MSCNLTELALEQVQAHNGVLLSVQVEVVPELANSLVEEADSALVGTGSQRTEDQMVGSDTVGLQVESAVTDQSFTVVENLEGDGLTQRVTQRNLSGCCLSNEGLEIDGSFWLRRVSSHFHGPPHEALFTVLESDGGGVYTSKERSNSEVIGEGLAALDSELLLSDSVLEVGPNGVILSLVRVVPDLEVVVSGLSGLAVEHDVVFGEGLFANTLQLILILFLGRLILQGEQALSLAYPLRSEGQLEVLSDSLLNEHLATVEREIASLALLERGDDLPLLTGVVHNGDLLRDMAPRRHSELELSLDLLRDGRQLVLVKTDVSSIEGLQDDIASVRSRLSRVAVQLQDVH</sequence>
<dbReference type="AlphaFoldDB" id="A0A7S3IHB3"/>
<dbReference type="EMBL" id="HBIH01008154">
    <property type="protein sequence ID" value="CAE0322756.1"/>
    <property type="molecule type" value="Transcribed_RNA"/>
</dbReference>
<reference evidence="1" key="1">
    <citation type="submission" date="2021-01" db="EMBL/GenBank/DDBJ databases">
        <authorList>
            <person name="Corre E."/>
            <person name="Pelletier E."/>
            <person name="Niang G."/>
            <person name="Scheremetjew M."/>
            <person name="Finn R."/>
            <person name="Kale V."/>
            <person name="Holt S."/>
            <person name="Cochrane G."/>
            <person name="Meng A."/>
            <person name="Brown T."/>
            <person name="Cohen L."/>
        </authorList>
    </citation>
    <scope>NUCLEOTIDE SEQUENCE</scope>
    <source>
        <strain evidence="1">S3</strain>
    </source>
</reference>
<proteinExistence type="predicted"/>